<proteinExistence type="inferred from homology"/>
<reference evidence="3" key="1">
    <citation type="submission" date="2022-10" db="EMBL/GenBank/DDBJ databases">
        <title>Description of Fervidibacillus gen. nov. in the family Fervidibacillaceae fam. nov. with two species, Fervidibacillus albus sp. nov., and Fervidibacillus halotolerans sp. nov., isolated from tidal flat sediments.</title>
        <authorList>
            <person name="Kwon K.K."/>
            <person name="Yang S.-H."/>
        </authorList>
    </citation>
    <scope>NUCLEOTIDE SEQUENCE</scope>
    <source>
        <strain evidence="3">JCM 19140</strain>
    </source>
</reference>
<dbReference type="InterPro" id="IPR036388">
    <property type="entry name" value="WH-like_DNA-bd_sf"/>
</dbReference>
<dbReference type="Proteomes" id="UP001209318">
    <property type="component" value="Unassembled WGS sequence"/>
</dbReference>
<feature type="domain" description="S1 motif" evidence="2">
    <location>
        <begin position="154"/>
        <end position="216"/>
    </location>
</feature>
<evidence type="ECO:0000259" key="2">
    <source>
        <dbReference type="PROSITE" id="PS50126"/>
    </source>
</evidence>
<dbReference type="PANTHER" id="PTHR37296:SF1">
    <property type="entry name" value="CONSERVED VIRULENCE FACTOR B"/>
    <property type="match status" value="1"/>
</dbReference>
<dbReference type="InterPro" id="IPR012340">
    <property type="entry name" value="NA-bd_OB-fold"/>
</dbReference>
<dbReference type="SMART" id="SM00316">
    <property type="entry name" value="S1"/>
    <property type="match status" value="2"/>
</dbReference>
<dbReference type="PROSITE" id="PS50126">
    <property type="entry name" value="S1"/>
    <property type="match status" value="1"/>
</dbReference>
<accession>A0AAE3IS26</accession>
<dbReference type="GO" id="GO:0003676">
    <property type="term" value="F:nucleic acid binding"/>
    <property type="evidence" value="ECO:0007669"/>
    <property type="project" value="InterPro"/>
</dbReference>
<evidence type="ECO:0000313" key="3">
    <source>
        <dbReference type="EMBL" id="MCU9612409.1"/>
    </source>
</evidence>
<dbReference type="PANTHER" id="PTHR37296">
    <property type="entry name" value="CONSERVED VIRULENCE FACTOR B"/>
    <property type="match status" value="1"/>
</dbReference>
<dbReference type="InterPro" id="IPR048588">
    <property type="entry name" value="CvfB_S1_2nd"/>
</dbReference>
<name>A0AAE3IS26_9BACI</name>
<comment type="caution">
    <text evidence="3">The sequence shown here is derived from an EMBL/GenBank/DDBJ whole genome shotgun (WGS) entry which is preliminary data.</text>
</comment>
<evidence type="ECO:0000256" key="1">
    <source>
        <dbReference type="PIRNR" id="PIRNR012524"/>
    </source>
</evidence>
<dbReference type="Pfam" id="PF21191">
    <property type="entry name" value="CvfB_1st"/>
    <property type="match status" value="1"/>
</dbReference>
<dbReference type="PIRSF" id="PIRSF012524">
    <property type="entry name" value="YitL_S1"/>
    <property type="match status" value="1"/>
</dbReference>
<dbReference type="InterPro" id="IPR039566">
    <property type="entry name" value="CvfB_S1_st"/>
</dbReference>
<dbReference type="Pfam" id="PF13509">
    <property type="entry name" value="S1_2"/>
    <property type="match status" value="1"/>
</dbReference>
<dbReference type="EMBL" id="JAOUSF010000001">
    <property type="protein sequence ID" value="MCU9612409.1"/>
    <property type="molecule type" value="Genomic_DNA"/>
</dbReference>
<comment type="similarity">
    <text evidence="1">Belongs to the CvfB family.</text>
</comment>
<dbReference type="InterPro" id="IPR014464">
    <property type="entry name" value="CvfB_fam"/>
</dbReference>
<dbReference type="AlphaFoldDB" id="A0AAE3IS26"/>
<keyword evidence="4" id="KW-1185">Reference proteome</keyword>
<dbReference type="SUPFAM" id="SSF50249">
    <property type="entry name" value="Nucleic acid-binding proteins"/>
    <property type="match status" value="1"/>
</dbReference>
<dbReference type="Pfam" id="PF17783">
    <property type="entry name" value="WHD_CvfB"/>
    <property type="match status" value="1"/>
</dbReference>
<dbReference type="Pfam" id="PF21543">
    <property type="entry name" value="CvfB_2nd"/>
    <property type="match status" value="1"/>
</dbReference>
<sequence>MVSLNPGSSVTLRVARESSFGYFLTNETEDVLLHQSEITSPIEVDQDVEVFLYTDKQGRTAATMVIPEIEVGKYSWCEVVESVEDLGVFIDIGISKDILIHKDDLPKLEEVWPTKGCRLYCTLKVDNQGGLLGKLATENIMSELFKIADRSAFNKNVTGTVYRTLHSGTFIITEEGYRGFIHESQRMREPRVGSEVQGRIIDVKEDGTVNVSLLKRGHEALDQDAEEIYAYLVKRGGSMPYTDKSQPDDIQRRFNMSKAAFKRSIGRLMKEGKVYQKDGWTYIKEN</sequence>
<organism evidence="3 4">
    <name type="scientific">Perspicuibacillus lycopersici</name>
    <dbReference type="NCBI Taxonomy" id="1325689"/>
    <lineage>
        <taxon>Bacteria</taxon>
        <taxon>Bacillati</taxon>
        <taxon>Bacillota</taxon>
        <taxon>Bacilli</taxon>
        <taxon>Bacillales</taxon>
        <taxon>Bacillaceae</taxon>
        <taxon>Perspicuibacillus</taxon>
    </lineage>
</organism>
<dbReference type="InterPro" id="IPR048587">
    <property type="entry name" value="CvfB_S1_3rd"/>
</dbReference>
<gene>
    <name evidence="3" type="ORF">OEV98_02385</name>
</gene>
<dbReference type="RefSeq" id="WP_263071547.1">
    <property type="nucleotide sequence ID" value="NZ_JAOUSF010000001.1"/>
</dbReference>
<dbReference type="InterPro" id="IPR003029">
    <property type="entry name" value="S1_domain"/>
</dbReference>
<evidence type="ECO:0000313" key="4">
    <source>
        <dbReference type="Proteomes" id="UP001209318"/>
    </source>
</evidence>
<protein>
    <submittedName>
        <fullName evidence="3">S1 RNA-binding domain-containing protein</fullName>
    </submittedName>
</protein>
<dbReference type="Gene3D" id="1.10.10.10">
    <property type="entry name" value="Winged helix-like DNA-binding domain superfamily/Winged helix DNA-binding domain"/>
    <property type="match status" value="1"/>
</dbReference>
<dbReference type="InterPro" id="IPR040764">
    <property type="entry name" value="CvfB_WH"/>
</dbReference>
<dbReference type="Gene3D" id="2.40.50.140">
    <property type="entry name" value="Nucleic acid-binding proteins"/>
    <property type="match status" value="2"/>
</dbReference>